<organism evidence="2 3">
    <name type="scientific">Fusibacter paucivorans</name>
    <dbReference type="NCBI Taxonomy" id="76009"/>
    <lineage>
        <taxon>Bacteria</taxon>
        <taxon>Bacillati</taxon>
        <taxon>Bacillota</taxon>
        <taxon>Clostridia</taxon>
        <taxon>Eubacteriales</taxon>
        <taxon>Eubacteriales Family XII. Incertae Sedis</taxon>
        <taxon>Fusibacter</taxon>
    </lineage>
</organism>
<dbReference type="Pfam" id="PF00581">
    <property type="entry name" value="Rhodanese"/>
    <property type="match status" value="1"/>
</dbReference>
<dbReference type="SMART" id="SM00450">
    <property type="entry name" value="RHOD"/>
    <property type="match status" value="1"/>
</dbReference>
<dbReference type="SUPFAM" id="SSF52821">
    <property type="entry name" value="Rhodanese/Cell cycle control phosphatase"/>
    <property type="match status" value="1"/>
</dbReference>
<keyword evidence="3" id="KW-1185">Reference proteome</keyword>
<proteinExistence type="predicted"/>
<evidence type="ECO:0000259" key="1">
    <source>
        <dbReference type="PROSITE" id="PS50206"/>
    </source>
</evidence>
<dbReference type="PROSITE" id="PS50206">
    <property type="entry name" value="RHODANESE_3"/>
    <property type="match status" value="1"/>
</dbReference>
<accession>A0ABS5PR65</accession>
<dbReference type="EMBL" id="JAHBCL010000022">
    <property type="protein sequence ID" value="MBS7527553.1"/>
    <property type="molecule type" value="Genomic_DNA"/>
</dbReference>
<protein>
    <submittedName>
        <fullName evidence="2">Rhodanese-like domain-containing protein</fullName>
    </submittedName>
</protein>
<evidence type="ECO:0000313" key="2">
    <source>
        <dbReference type="EMBL" id="MBS7527553.1"/>
    </source>
</evidence>
<name>A0ABS5PR65_9FIRM</name>
<dbReference type="CDD" id="cd00158">
    <property type="entry name" value="RHOD"/>
    <property type="match status" value="1"/>
</dbReference>
<dbReference type="InterPro" id="IPR001763">
    <property type="entry name" value="Rhodanese-like_dom"/>
</dbReference>
<sequence length="121" mass="13593">MYNIIAVVIAIILYLLYQKWSTRNIKMVTGTELESMLSKNKKGLQLIDVRTSEEYKQHHVKGFKNIPLDQIRSRLKEITPDKPVVVMCASGSRSIKACKVLSKVGMADVINLRGGIAAYRG</sequence>
<dbReference type="Proteomes" id="UP000746471">
    <property type="component" value="Unassembled WGS sequence"/>
</dbReference>
<dbReference type="PANTHER" id="PTHR43031:SF17">
    <property type="entry name" value="SULFURTRANSFERASE YTWF-RELATED"/>
    <property type="match status" value="1"/>
</dbReference>
<dbReference type="PANTHER" id="PTHR43031">
    <property type="entry name" value="FAD-DEPENDENT OXIDOREDUCTASE"/>
    <property type="match status" value="1"/>
</dbReference>
<dbReference type="RefSeq" id="WP_213237415.1">
    <property type="nucleotide sequence ID" value="NZ_JAHBCL010000022.1"/>
</dbReference>
<feature type="domain" description="Rhodanese" evidence="1">
    <location>
        <begin position="40"/>
        <end position="120"/>
    </location>
</feature>
<evidence type="ECO:0000313" key="3">
    <source>
        <dbReference type="Proteomes" id="UP000746471"/>
    </source>
</evidence>
<reference evidence="2 3" key="1">
    <citation type="submission" date="2021-05" db="EMBL/GenBank/DDBJ databases">
        <title>Fusibacter ferrireducens sp. nov., an anaerobic, sulfur- and Fe-reducing bacterium isolated from the mangrove sediment.</title>
        <authorList>
            <person name="Qiu D."/>
        </authorList>
    </citation>
    <scope>NUCLEOTIDE SEQUENCE [LARGE SCALE GENOMIC DNA]</scope>
    <source>
        <strain evidence="2 3">DSM 12116</strain>
    </source>
</reference>
<gene>
    <name evidence="2" type="ORF">KHM83_12785</name>
</gene>
<dbReference type="InterPro" id="IPR050229">
    <property type="entry name" value="GlpE_sulfurtransferase"/>
</dbReference>
<dbReference type="InterPro" id="IPR036873">
    <property type="entry name" value="Rhodanese-like_dom_sf"/>
</dbReference>
<comment type="caution">
    <text evidence="2">The sequence shown here is derived from an EMBL/GenBank/DDBJ whole genome shotgun (WGS) entry which is preliminary data.</text>
</comment>
<dbReference type="Gene3D" id="3.40.250.10">
    <property type="entry name" value="Rhodanese-like domain"/>
    <property type="match status" value="1"/>
</dbReference>